<keyword evidence="8" id="KW-0393">Immunoglobulin domain</keyword>
<dbReference type="Proteomes" id="UP000694523">
    <property type="component" value="Unplaced"/>
</dbReference>
<dbReference type="SMART" id="SM00406">
    <property type="entry name" value="IGv"/>
    <property type="match status" value="6"/>
</dbReference>
<dbReference type="PANTHER" id="PTHR12207">
    <property type="entry name" value="V-SET AND TRANSMEMBRANE DOMAIN-CONTAINING PROTEIN"/>
    <property type="match status" value="1"/>
</dbReference>
<evidence type="ECO:0000313" key="11">
    <source>
        <dbReference type="Ensembl" id="ENSNMLP00000028383.1"/>
    </source>
</evidence>
<dbReference type="Gene3D" id="2.60.40.10">
    <property type="entry name" value="Immunoglobulins"/>
    <property type="match status" value="7"/>
</dbReference>
<dbReference type="PANTHER" id="PTHR12207:SF25">
    <property type="entry name" value="IMMUNOGLOBULIN SUPERFAMILY MEMBER 2"/>
    <property type="match status" value="1"/>
</dbReference>
<dbReference type="GO" id="GO:0016020">
    <property type="term" value="C:membrane"/>
    <property type="evidence" value="ECO:0007669"/>
    <property type="project" value="UniProtKB-SubCell"/>
</dbReference>
<keyword evidence="6" id="KW-0472">Membrane</keyword>
<keyword evidence="5" id="KW-1133">Transmembrane helix</keyword>
<dbReference type="Ensembl" id="ENSNMLT00000031696.1">
    <property type="protein sequence ID" value="ENSNMLP00000028383.1"/>
    <property type="gene ID" value="ENSNMLG00000018051.1"/>
</dbReference>
<feature type="domain" description="Ig-like" evidence="10">
    <location>
        <begin position="529"/>
        <end position="633"/>
    </location>
</feature>
<protein>
    <recommendedName>
        <fullName evidence="10">Ig-like domain-containing protein</fullName>
    </recommendedName>
</protein>
<evidence type="ECO:0000256" key="4">
    <source>
        <dbReference type="ARBA" id="ARBA00022737"/>
    </source>
</evidence>
<feature type="domain" description="Ig-like" evidence="10">
    <location>
        <begin position="149"/>
        <end position="249"/>
    </location>
</feature>
<dbReference type="Pfam" id="PF07686">
    <property type="entry name" value="V-set"/>
    <property type="match status" value="4"/>
</dbReference>
<dbReference type="InterPro" id="IPR051102">
    <property type="entry name" value="IgSF_V-set/TM_domain"/>
</dbReference>
<evidence type="ECO:0000256" key="1">
    <source>
        <dbReference type="ARBA" id="ARBA00004479"/>
    </source>
</evidence>
<evidence type="ECO:0000259" key="10">
    <source>
        <dbReference type="PROSITE" id="PS50835"/>
    </source>
</evidence>
<dbReference type="FunFam" id="2.60.40.10:FF:000191">
    <property type="entry name" value="Immunoglobulin superfamily member 3"/>
    <property type="match status" value="1"/>
</dbReference>
<keyword evidence="7" id="KW-1015">Disulfide bond</keyword>
<evidence type="ECO:0000256" key="2">
    <source>
        <dbReference type="ARBA" id="ARBA00022692"/>
    </source>
</evidence>
<feature type="domain" description="Ig-like" evidence="10">
    <location>
        <begin position="276"/>
        <end position="387"/>
    </location>
</feature>
<dbReference type="PROSITE" id="PS50835">
    <property type="entry name" value="IG_LIKE"/>
    <property type="match status" value="6"/>
</dbReference>
<dbReference type="SMART" id="SM00408">
    <property type="entry name" value="IGc2"/>
    <property type="match status" value="5"/>
</dbReference>
<dbReference type="AlphaFoldDB" id="A0A8C6TYL4"/>
<dbReference type="InterPro" id="IPR003599">
    <property type="entry name" value="Ig_sub"/>
</dbReference>
<evidence type="ECO:0000256" key="3">
    <source>
        <dbReference type="ARBA" id="ARBA00022729"/>
    </source>
</evidence>
<organism evidence="11 12">
    <name type="scientific">Neogobius melanostomus</name>
    <name type="common">round goby</name>
    <dbReference type="NCBI Taxonomy" id="47308"/>
    <lineage>
        <taxon>Eukaryota</taxon>
        <taxon>Metazoa</taxon>
        <taxon>Chordata</taxon>
        <taxon>Craniata</taxon>
        <taxon>Vertebrata</taxon>
        <taxon>Euteleostomi</taxon>
        <taxon>Actinopterygii</taxon>
        <taxon>Neopterygii</taxon>
        <taxon>Teleostei</taxon>
        <taxon>Neoteleostei</taxon>
        <taxon>Acanthomorphata</taxon>
        <taxon>Gobiaria</taxon>
        <taxon>Gobiiformes</taxon>
        <taxon>Gobioidei</taxon>
        <taxon>Gobiidae</taxon>
        <taxon>Benthophilinae</taxon>
        <taxon>Neogobiini</taxon>
        <taxon>Neogobius</taxon>
    </lineage>
</organism>
<dbReference type="FunFam" id="2.60.40.10:FF:000491">
    <property type="entry name" value="Immunoglobulin superfamily, member 3"/>
    <property type="match status" value="1"/>
</dbReference>
<dbReference type="InterPro" id="IPR013106">
    <property type="entry name" value="Ig_V-set"/>
</dbReference>
<feature type="domain" description="Ig-like" evidence="10">
    <location>
        <begin position="406"/>
        <end position="524"/>
    </location>
</feature>
<feature type="domain" description="Ig-like" evidence="10">
    <location>
        <begin position="640"/>
        <end position="745"/>
    </location>
</feature>
<dbReference type="SUPFAM" id="SSF48726">
    <property type="entry name" value="Immunoglobulin"/>
    <property type="match status" value="7"/>
</dbReference>
<dbReference type="CDD" id="cd00099">
    <property type="entry name" value="IgV"/>
    <property type="match status" value="2"/>
</dbReference>
<feature type="signal peptide" evidence="9">
    <location>
        <begin position="1"/>
        <end position="18"/>
    </location>
</feature>
<proteinExistence type="predicted"/>
<keyword evidence="4" id="KW-0677">Repeat</keyword>
<evidence type="ECO:0000256" key="8">
    <source>
        <dbReference type="ARBA" id="ARBA00023319"/>
    </source>
</evidence>
<evidence type="ECO:0000256" key="6">
    <source>
        <dbReference type="ARBA" id="ARBA00023136"/>
    </source>
</evidence>
<feature type="domain" description="Ig-like" evidence="10">
    <location>
        <begin position="760"/>
        <end position="887"/>
    </location>
</feature>
<comment type="subcellular location">
    <subcellularLocation>
        <location evidence="1">Membrane</location>
        <topology evidence="1">Single-pass type I membrane protein</topology>
    </subcellularLocation>
</comment>
<dbReference type="InterPro" id="IPR003598">
    <property type="entry name" value="Ig_sub2"/>
</dbReference>
<dbReference type="InterPro" id="IPR013783">
    <property type="entry name" value="Ig-like_fold"/>
</dbReference>
<feature type="chain" id="PRO_5034607549" description="Ig-like domain-containing protein" evidence="9">
    <location>
        <begin position="19"/>
        <end position="981"/>
    </location>
</feature>
<reference evidence="11" key="1">
    <citation type="submission" date="2025-08" db="UniProtKB">
        <authorList>
            <consortium name="Ensembl"/>
        </authorList>
    </citation>
    <scope>IDENTIFICATION</scope>
</reference>
<evidence type="ECO:0000256" key="5">
    <source>
        <dbReference type="ARBA" id="ARBA00022989"/>
    </source>
</evidence>
<evidence type="ECO:0000313" key="12">
    <source>
        <dbReference type="Proteomes" id="UP000694523"/>
    </source>
</evidence>
<keyword evidence="2" id="KW-0812">Transmembrane</keyword>
<dbReference type="InterPro" id="IPR036179">
    <property type="entry name" value="Ig-like_dom_sf"/>
</dbReference>
<evidence type="ECO:0000256" key="9">
    <source>
        <dbReference type="SAM" id="SignalP"/>
    </source>
</evidence>
<dbReference type="InterPro" id="IPR007110">
    <property type="entry name" value="Ig-like_dom"/>
</dbReference>
<keyword evidence="12" id="KW-1185">Reference proteome</keyword>
<accession>A0A8C6TYL4</accession>
<keyword evidence="3 9" id="KW-0732">Signal</keyword>
<sequence length="981" mass="109797">LQIAFIVILFSVVFKCSADRGQAGPLYRVEGSPLSISCSVSGLPPLPDGRNNFEFRVKKPSKPNLVSHVISTESSDFAYAAYGQRVKAGEIMVEHVDQNSVLFKILRLEKTDEGEYECAVINTRGTFYGTYSAMTTVKVIDNSLSVSSPAPASLTQTEGDSVDFTCEVSSNTVQHTHLSFAWFLGANTEAAGRPLISMDKDFRLIPGPGFEERYKAGLIRLDKIGEVTYKLKMSHLELSDQGALYCEAQEWIQDPDRTWYSIAKKAAEKTILTVKPKDSESLVVTVSVPQSNLQEGQRLTVSCAVDTQNLKEKFFSLAWLRGGVELARVGPTGVLTVGPDYSSREREGELRAARIGERDYSLILQPVRTSDQGAYVCRAWPEERSSTGDFTQGSGRTKQTAITMFPISGLQVEMANNKSVKEGNKLELSCRVSGVTGQLSVTWQRQSASNPSFSDLIRLDQDGVMAKAEGSLDVSVRALRPAPDLFSLELEEATQADDGVYQCVVSEWKTNNKASSQVATSTVSVTSLESFVRVSLTGRYNQAAEGQEVELICRVKGLSLPRTLTWSIRRDSPTPDTILTLYSSGAISWFGDQQQRYQLKIENKNPQQNEMWYHLIIKSASKSEAGKYQCSVSVVLEQAPRKLKSDLILTMAPSIRANTNADIELKCSVSSSLLMSRYAVTWLLGKQAENKMIVRSDQDAFLTFGPEVEPSLRQRLSVTRTEGPSFILTIRNARSSDIGVYMCEVVQWQLDTSQQWHQFPLDLHLNTTAPVLTVKEGDDVELTCSLFSEVNSPSVFYKVIWLYSEHIESGKIPLVELDHTGLLTYPTHEEVLYLQERLRLERSTQSSFNLGIRTVHEEDSGMYVCRVEQYQLDRDGQWQQKASKEMSPVLLQVNVTVNIFTFNSTRINDRIVDTKLIEWINLSVGELHLCIFSPHRKQSSYCKYRHRVQHQHCPEPHYSLHHFCTVEPPVRVPDHMALAKG</sequence>
<evidence type="ECO:0000256" key="7">
    <source>
        <dbReference type="ARBA" id="ARBA00023157"/>
    </source>
</evidence>
<dbReference type="SMART" id="SM00409">
    <property type="entry name" value="IG"/>
    <property type="match status" value="7"/>
</dbReference>
<name>A0A8C6TYL4_9GOBI</name>
<reference evidence="11" key="2">
    <citation type="submission" date="2025-09" db="UniProtKB">
        <authorList>
            <consortium name="Ensembl"/>
        </authorList>
    </citation>
    <scope>IDENTIFICATION</scope>
</reference>